<evidence type="ECO:0000256" key="3">
    <source>
        <dbReference type="ARBA" id="ARBA00022840"/>
    </source>
</evidence>
<feature type="binding site" evidence="6">
    <location>
        <begin position="300"/>
        <end position="303"/>
    </location>
    <ligand>
        <name>ATP</name>
        <dbReference type="ChEBI" id="CHEBI:30616"/>
    </ligand>
</feature>
<dbReference type="GO" id="GO:0008360">
    <property type="term" value="P:regulation of cell shape"/>
    <property type="evidence" value="ECO:0007669"/>
    <property type="project" value="UniProtKB-UniRule"/>
</dbReference>
<dbReference type="RefSeq" id="WP_137336041.1">
    <property type="nucleotide sequence ID" value="NZ_CP040078.1"/>
</dbReference>
<accession>A0A4P8IXM8</accession>
<comment type="subunit">
    <text evidence="6">Forms polymers.</text>
</comment>
<proteinExistence type="inferred from homology"/>
<comment type="subcellular location">
    <subcellularLocation>
        <location evidence="6">Cytoplasm</location>
    </subcellularLocation>
    <text evidence="6">Membrane-associated.</text>
</comment>
<gene>
    <name evidence="6" type="primary">mreB</name>
    <name evidence="7" type="ORF">FAZ95_29860</name>
</gene>
<feature type="binding site" evidence="6">
    <location>
        <begin position="220"/>
        <end position="223"/>
    </location>
    <ligand>
        <name>ATP</name>
        <dbReference type="ChEBI" id="CHEBI:30616"/>
    </ligand>
</feature>
<evidence type="ECO:0000256" key="1">
    <source>
        <dbReference type="ARBA" id="ARBA00022490"/>
    </source>
</evidence>
<dbReference type="Gene3D" id="3.30.420.40">
    <property type="match status" value="2"/>
</dbReference>
<dbReference type="GO" id="GO:0005524">
    <property type="term" value="F:ATP binding"/>
    <property type="evidence" value="ECO:0007669"/>
    <property type="project" value="UniProtKB-KW"/>
</dbReference>
<keyword evidence="2 6" id="KW-0547">Nucleotide-binding</keyword>
<dbReference type="Pfam" id="PF06723">
    <property type="entry name" value="MreB_Mbl"/>
    <property type="match status" value="1"/>
</dbReference>
<comment type="function">
    <text evidence="6">Forms membrane-associated dynamic filaments that are essential for cell shape determination. Acts by regulating cell wall synthesis and cell elongation, and thus cell shape. A feedback loop between cell geometry and MreB localization may maintain elongated cell shape by targeting cell wall growth to regions of negative cell wall curvature.</text>
</comment>
<evidence type="ECO:0000256" key="6">
    <source>
        <dbReference type="HAMAP-Rule" id="MF_02207"/>
    </source>
</evidence>
<keyword evidence="1 6" id="KW-0963">Cytoplasm</keyword>
<feature type="binding site" evidence="6">
    <location>
        <begin position="21"/>
        <end position="23"/>
    </location>
    <ligand>
        <name>ATP</name>
        <dbReference type="ChEBI" id="CHEBI:30616"/>
    </ligand>
</feature>
<evidence type="ECO:0000256" key="4">
    <source>
        <dbReference type="ARBA" id="ARBA00022960"/>
    </source>
</evidence>
<sequence length="346" mass="36248">MSHTPFFGRLFQQSVAVDLGTANTLIYMRDKGIVLNEPSVVCFQKHGMPGPGYARIAAVGTQAKQLLGRSPLNLEAVRPMQHGVIANFPAAEQMFREFVDMAQLRSLFVRRAEFTVCVPSNATDVERRAIREAAMAAGASKVNLISESLAAAVGAGLPVGQARGSMVVAVGGGTTEVGVIALGGVVYKGSVRVGGDQFDSAIINHVRNLYGVVLGDQTAEYVKKTIGTATYDVPQETMRATGRSLEDGLPRTIELSNHDVADALAVPLKQVIGAVKAALENAPPELVTDIADTGIVLAGGGALLANLDRRLVAETGLEVRVADEPLTCAVRGAGAAAERVDMGAFE</sequence>
<protein>
    <recommendedName>
        <fullName evidence="6">Cell shape-determining protein MreB</fullName>
    </recommendedName>
</protein>
<dbReference type="PRINTS" id="PR01652">
    <property type="entry name" value="SHAPEPROTEIN"/>
</dbReference>
<keyword evidence="4 6" id="KW-0133">Cell shape</keyword>
<dbReference type="InterPro" id="IPR043129">
    <property type="entry name" value="ATPase_NBD"/>
</dbReference>
<dbReference type="CDD" id="cd10225">
    <property type="entry name" value="ASKHA_NBD_MreB-like"/>
    <property type="match status" value="1"/>
</dbReference>
<dbReference type="NCBIfam" id="NF010539">
    <property type="entry name" value="PRK13927.1"/>
    <property type="match status" value="1"/>
</dbReference>
<reference evidence="7 8" key="1">
    <citation type="submission" date="2019-05" db="EMBL/GenBank/DDBJ databases">
        <title>Burkholderia sp. DHOD12, isolated from subtropical forest soil.</title>
        <authorList>
            <person name="Gao Z.-H."/>
            <person name="Qiu L.-H."/>
        </authorList>
    </citation>
    <scope>NUCLEOTIDE SEQUENCE [LARGE SCALE GENOMIC DNA]</scope>
    <source>
        <strain evidence="7 8">DHOD12</strain>
    </source>
</reference>
<dbReference type="GO" id="GO:0005737">
    <property type="term" value="C:cytoplasm"/>
    <property type="evidence" value="ECO:0007669"/>
    <property type="project" value="UniProtKB-SubCell"/>
</dbReference>
<keyword evidence="3 6" id="KW-0067">ATP-binding</keyword>
<evidence type="ECO:0000313" key="8">
    <source>
        <dbReference type="Proteomes" id="UP000298656"/>
    </source>
</evidence>
<dbReference type="HAMAP" id="MF_02207">
    <property type="entry name" value="MreB"/>
    <property type="match status" value="1"/>
</dbReference>
<comment type="similarity">
    <text evidence="5 6">Belongs to the FtsA/MreB family.</text>
</comment>
<dbReference type="PANTHER" id="PTHR42749">
    <property type="entry name" value="CELL SHAPE-DETERMINING PROTEIN MREB"/>
    <property type="match status" value="1"/>
</dbReference>
<dbReference type="NCBIfam" id="TIGR00904">
    <property type="entry name" value="mreB"/>
    <property type="match status" value="1"/>
</dbReference>
<dbReference type="KEGG" id="tvl:FAZ95_29860"/>
<keyword evidence="8" id="KW-1185">Reference proteome</keyword>
<dbReference type="InterPro" id="IPR056546">
    <property type="entry name" value="MreB_MamK-like"/>
</dbReference>
<dbReference type="InterPro" id="IPR004753">
    <property type="entry name" value="MreB"/>
</dbReference>
<dbReference type="AlphaFoldDB" id="A0A4P8IXM8"/>
<organism evidence="7 8">
    <name type="scientific">Trinickia violacea</name>
    <dbReference type="NCBI Taxonomy" id="2571746"/>
    <lineage>
        <taxon>Bacteria</taxon>
        <taxon>Pseudomonadati</taxon>
        <taxon>Pseudomonadota</taxon>
        <taxon>Betaproteobacteria</taxon>
        <taxon>Burkholderiales</taxon>
        <taxon>Burkholderiaceae</taxon>
        <taxon>Trinickia</taxon>
    </lineage>
</organism>
<feature type="binding site" evidence="6">
    <location>
        <begin position="172"/>
        <end position="174"/>
    </location>
    <ligand>
        <name>ATP</name>
        <dbReference type="ChEBI" id="CHEBI:30616"/>
    </ligand>
</feature>
<dbReference type="SUPFAM" id="SSF53067">
    <property type="entry name" value="Actin-like ATPase domain"/>
    <property type="match status" value="2"/>
</dbReference>
<dbReference type="OrthoDB" id="9768127at2"/>
<name>A0A4P8IXM8_9BURK</name>
<dbReference type="PANTHER" id="PTHR42749:SF1">
    <property type="entry name" value="CELL SHAPE-DETERMINING PROTEIN MREB"/>
    <property type="match status" value="1"/>
</dbReference>
<dbReference type="Proteomes" id="UP000298656">
    <property type="component" value="Chromosome 2"/>
</dbReference>
<evidence type="ECO:0000256" key="2">
    <source>
        <dbReference type="ARBA" id="ARBA00022741"/>
    </source>
</evidence>
<evidence type="ECO:0000256" key="5">
    <source>
        <dbReference type="ARBA" id="ARBA00023458"/>
    </source>
</evidence>
<evidence type="ECO:0000313" key="7">
    <source>
        <dbReference type="EMBL" id="QCP53271.1"/>
    </source>
</evidence>
<dbReference type="GO" id="GO:0000902">
    <property type="term" value="P:cell morphogenesis"/>
    <property type="evidence" value="ECO:0007669"/>
    <property type="project" value="InterPro"/>
</dbReference>
<dbReference type="EMBL" id="CP040078">
    <property type="protein sequence ID" value="QCP53271.1"/>
    <property type="molecule type" value="Genomic_DNA"/>
</dbReference>